<dbReference type="PANTHER" id="PTHR43156:SF2">
    <property type="entry name" value="STAGE II SPORULATION PROTEIN E"/>
    <property type="match status" value="1"/>
</dbReference>
<dbReference type="OrthoDB" id="329958at2"/>
<keyword evidence="2" id="KW-1133">Transmembrane helix</keyword>
<reference evidence="4" key="1">
    <citation type="journal article" date="2019" name="PLoS Negl. Trop. Dis.">
        <title>Revisiting the worldwide diversity of Leptospira species in the environment.</title>
        <authorList>
            <person name="Vincent A.T."/>
            <person name="Schiettekatte O."/>
            <person name="Bourhy P."/>
            <person name="Veyrier F.J."/>
            <person name="Picardeau M."/>
        </authorList>
    </citation>
    <scope>NUCLEOTIDE SEQUENCE [LARGE SCALE GENOMIC DNA]</scope>
    <source>
        <strain evidence="4">201300427</strain>
    </source>
</reference>
<feature type="transmembrane region" description="Helical" evidence="2">
    <location>
        <begin position="226"/>
        <end position="246"/>
    </location>
</feature>
<dbReference type="Proteomes" id="UP000298058">
    <property type="component" value="Unassembled WGS sequence"/>
</dbReference>
<keyword evidence="2" id="KW-0812">Transmembrane</keyword>
<evidence type="ECO:0000313" key="5">
    <source>
        <dbReference type="Proteomes" id="UP000298058"/>
    </source>
</evidence>
<organism evidence="4 5">
    <name type="scientific">Leptospira idonii</name>
    <dbReference type="NCBI Taxonomy" id="1193500"/>
    <lineage>
        <taxon>Bacteria</taxon>
        <taxon>Pseudomonadati</taxon>
        <taxon>Spirochaetota</taxon>
        <taxon>Spirochaetia</taxon>
        <taxon>Leptospirales</taxon>
        <taxon>Leptospiraceae</taxon>
        <taxon>Leptospira</taxon>
    </lineage>
</organism>
<dbReference type="SMART" id="SM00331">
    <property type="entry name" value="PP2C_SIG"/>
    <property type="match status" value="1"/>
</dbReference>
<keyword evidence="5" id="KW-1185">Reference proteome</keyword>
<evidence type="ECO:0000256" key="2">
    <source>
        <dbReference type="SAM" id="Phobius"/>
    </source>
</evidence>
<proteinExistence type="predicted"/>
<dbReference type="InterPro" id="IPR036457">
    <property type="entry name" value="PPM-type-like_dom_sf"/>
</dbReference>
<dbReference type="RefSeq" id="WP_135761937.1">
    <property type="nucleotide sequence ID" value="NZ_RQHW01000078.1"/>
</dbReference>
<dbReference type="InterPro" id="IPR052016">
    <property type="entry name" value="Bact_Sigma-Reg"/>
</dbReference>
<feature type="domain" description="PPM-type phosphatase" evidence="3">
    <location>
        <begin position="430"/>
        <end position="647"/>
    </location>
</feature>
<dbReference type="InterPro" id="IPR011623">
    <property type="entry name" value="7TMR_DISM_rcpt_extracell_dom1"/>
</dbReference>
<feature type="transmembrane region" description="Helical" evidence="2">
    <location>
        <begin position="258"/>
        <end position="279"/>
    </location>
</feature>
<dbReference type="Pfam" id="PF07695">
    <property type="entry name" value="7TMR-DISM_7TM"/>
    <property type="match status" value="1"/>
</dbReference>
<dbReference type="Pfam" id="PF07228">
    <property type="entry name" value="SpoIIE"/>
    <property type="match status" value="1"/>
</dbReference>
<name>A0A4R9LW06_9LEPT</name>
<gene>
    <name evidence="4" type="ORF">EHS15_17780</name>
</gene>
<dbReference type="EMBL" id="RQHW01000078">
    <property type="protein sequence ID" value="TGN17384.1"/>
    <property type="molecule type" value="Genomic_DNA"/>
</dbReference>
<keyword evidence="2" id="KW-0472">Membrane</keyword>
<sequence length="649" mass="74619">MNKTLLVIAISLFLSLYFFFHITDKDQFLYLCDGFEDVETDFPHKEIDCNKGWLGSSPKSGILLEKKFTFDEFHPQANYAMLLPFYSGGIEVFLNGTRIGYPSDFSSLENRKSIYSFPNVKPIPQGVLAEQNTIRMKLGYPRLNGSFRPIAIGHFQTIHQKWLLWFTRFSSQIAICMFIAAYFCIYFLIRKEEVYLIYFSLISLIVALWGGGYSSLLYYLPIPISLLEMITFSGATVIPMLMLCFFRSFNKQKFNVIDTVAFGIYFLFFAASFLEILLIGSIRNYYTYLFVPFIQCNFLFIIYMTFLCYRLTKKHRQYGGLQLIGFLFILVFYIESAFVFLGYLPWSPLILESFVAFVILFSVILAIHFSETYTALEVTRKGLDDLNHNLEEEVVIRTKQIHDQKEILDRELRIGRTIQSSLLPKITHSDLNKSIAFDYVPCMEIGGDFLDIYYDPSQKKLGIFMCDVSGHGIPAALLASMTKIALHNWVDYIDSPKDMMNNIVQHLKGNLHGNFITAAISTIYLDSGRMITANAGHPETILIRKSGVLERIRPKGSAISDLLKKEFHVAESQLKKGDKVVVYTDGITEAKFDHYSMFGDEEFPKFLQQNKSLGSEKLVQAVFKKLSELPEQSIRIRDDKTLLVFDFSF</sequence>
<dbReference type="InterPro" id="IPR001932">
    <property type="entry name" value="PPM-type_phosphatase-like_dom"/>
</dbReference>
<comment type="caution">
    <text evidence="4">The sequence shown here is derived from an EMBL/GenBank/DDBJ whole genome shotgun (WGS) entry which is preliminary data.</text>
</comment>
<feature type="transmembrane region" description="Helical" evidence="2">
    <location>
        <begin position="196"/>
        <end position="220"/>
    </location>
</feature>
<dbReference type="PANTHER" id="PTHR43156">
    <property type="entry name" value="STAGE II SPORULATION PROTEIN E-RELATED"/>
    <property type="match status" value="1"/>
</dbReference>
<keyword evidence="1" id="KW-0378">Hydrolase</keyword>
<evidence type="ECO:0000313" key="4">
    <source>
        <dbReference type="EMBL" id="TGN17384.1"/>
    </source>
</evidence>
<dbReference type="Gene3D" id="3.60.40.10">
    <property type="entry name" value="PPM-type phosphatase domain"/>
    <property type="match status" value="1"/>
</dbReference>
<protein>
    <recommendedName>
        <fullName evidence="3">PPM-type phosphatase domain-containing protein</fullName>
    </recommendedName>
</protein>
<dbReference type="GO" id="GO:0016791">
    <property type="term" value="F:phosphatase activity"/>
    <property type="evidence" value="ECO:0007669"/>
    <property type="project" value="TreeGrafter"/>
</dbReference>
<evidence type="ECO:0000256" key="1">
    <source>
        <dbReference type="ARBA" id="ARBA00022801"/>
    </source>
</evidence>
<accession>A0A4R9LW06</accession>
<evidence type="ECO:0000259" key="3">
    <source>
        <dbReference type="SMART" id="SM00331"/>
    </source>
</evidence>
<dbReference type="SUPFAM" id="SSF81606">
    <property type="entry name" value="PP2C-like"/>
    <property type="match status" value="1"/>
</dbReference>
<feature type="transmembrane region" description="Helical" evidence="2">
    <location>
        <begin position="321"/>
        <end position="343"/>
    </location>
</feature>
<feature type="transmembrane region" description="Helical" evidence="2">
    <location>
        <begin position="162"/>
        <end position="189"/>
    </location>
</feature>
<feature type="transmembrane region" description="Helical" evidence="2">
    <location>
        <begin position="349"/>
        <end position="370"/>
    </location>
</feature>
<dbReference type="AlphaFoldDB" id="A0A4R9LW06"/>
<feature type="transmembrane region" description="Helical" evidence="2">
    <location>
        <begin position="285"/>
        <end position="309"/>
    </location>
</feature>